<evidence type="ECO:0000256" key="6">
    <source>
        <dbReference type="ARBA" id="ARBA00023033"/>
    </source>
</evidence>
<dbReference type="RefSeq" id="WP_095517102.1">
    <property type="nucleotide sequence ID" value="NZ_NPKH01000001.1"/>
</dbReference>
<dbReference type="GO" id="GO:0008726">
    <property type="term" value="F:alkanesulfonate monooxygenase activity"/>
    <property type="evidence" value="ECO:0007669"/>
    <property type="project" value="UniProtKB-UniRule"/>
</dbReference>
<dbReference type="Gene3D" id="3.20.20.30">
    <property type="entry name" value="Luciferase-like domain"/>
    <property type="match status" value="1"/>
</dbReference>
<evidence type="ECO:0000256" key="3">
    <source>
        <dbReference type="ARBA" id="ARBA00022630"/>
    </source>
</evidence>
<dbReference type="PANTHER" id="PTHR42847">
    <property type="entry name" value="ALKANESULFONATE MONOOXYGENASE"/>
    <property type="match status" value="1"/>
</dbReference>
<dbReference type="InterPro" id="IPR036661">
    <property type="entry name" value="Luciferase-like_sf"/>
</dbReference>
<dbReference type="AlphaFoldDB" id="A0A271KQT2"/>
<evidence type="ECO:0000313" key="9">
    <source>
        <dbReference type="EMBL" id="PAP97447.1"/>
    </source>
</evidence>
<dbReference type="Pfam" id="PF00296">
    <property type="entry name" value="Bac_luciferase"/>
    <property type="match status" value="1"/>
</dbReference>
<comment type="catalytic activity">
    <reaction evidence="7">
        <text>an alkanesulfonate + FMNH2 + O2 = an aldehyde + FMN + sulfite + H2O + 2 H(+)</text>
        <dbReference type="Rhea" id="RHEA:23064"/>
        <dbReference type="ChEBI" id="CHEBI:15377"/>
        <dbReference type="ChEBI" id="CHEBI:15378"/>
        <dbReference type="ChEBI" id="CHEBI:15379"/>
        <dbReference type="ChEBI" id="CHEBI:17359"/>
        <dbReference type="ChEBI" id="CHEBI:17478"/>
        <dbReference type="ChEBI" id="CHEBI:57618"/>
        <dbReference type="ChEBI" id="CHEBI:58210"/>
        <dbReference type="ChEBI" id="CHEBI:134249"/>
        <dbReference type="EC" id="1.14.14.5"/>
    </reaction>
</comment>
<dbReference type="SUPFAM" id="SSF51679">
    <property type="entry name" value="Bacterial luciferase-like"/>
    <property type="match status" value="1"/>
</dbReference>
<dbReference type="HAMAP" id="MF_01229">
    <property type="entry name" value="Alkanesulf_monooxygen"/>
    <property type="match status" value="1"/>
</dbReference>
<evidence type="ECO:0000256" key="5">
    <source>
        <dbReference type="ARBA" id="ARBA00023002"/>
    </source>
</evidence>
<sequence length="391" mass="42468">MSIATPDRIKVLWFLPTHGDSRYLGTSEGGRAVDLPYLTQVAKAADAIGYYGALLPTGRSCEDSWVVASALAPLTQRLRFLVAVRPGLQSPTLAARMTSTLDRISGGRLLINVVTGGDPVENKGDGIFLSHDERYEVTREFLDIYKAVLRGETVAFAGKHFRIEDGRLLFPPVQTPHPPLYFGGSSDAANAVAAEQIDKYLTWGEPPADVAAKIAHVRGLAEKAGRQVTFGIRLHVIVRETNHEAWADADRLISRLDDNTITEAQKVFARMDSVGQSRMSRLHGGRRDKLEISPNLWAGVGLVRGGAGTALVGDAATVAERIDGYRRIGIDSFILSGYPHLEEAYRFGELVLPLLPLDHEISTRPTAVNMGPFGETVAGDHRPSALRASQS</sequence>
<evidence type="ECO:0000256" key="4">
    <source>
        <dbReference type="ARBA" id="ARBA00022643"/>
    </source>
</evidence>
<dbReference type="EMBL" id="NPKH01000001">
    <property type="protein sequence ID" value="PAP97447.1"/>
    <property type="molecule type" value="Genomic_DNA"/>
</dbReference>
<dbReference type="PANTHER" id="PTHR42847:SF4">
    <property type="entry name" value="ALKANESULFONATE MONOOXYGENASE-RELATED"/>
    <property type="match status" value="1"/>
</dbReference>
<reference evidence="9 10" key="1">
    <citation type="submission" date="2017-08" db="EMBL/GenBank/DDBJ databases">
        <title>Mesorhizobium wenxinae sp. nov., a novel rhizobial species isolated from root nodules of chickpea (Cicer arietinum L.).</title>
        <authorList>
            <person name="Zhang J."/>
        </authorList>
    </citation>
    <scope>NUCLEOTIDE SEQUENCE [LARGE SCALE GENOMIC DNA]</scope>
    <source>
        <strain evidence="10">WYCCWR 10019</strain>
    </source>
</reference>
<protein>
    <recommendedName>
        <fullName evidence="2 7">Alkanesulfonate monooxygenase</fullName>
        <ecNumber evidence="2 7">1.14.14.5</ecNumber>
    </recommendedName>
    <alternativeName>
        <fullName evidence="7">FMNH2-dependent aliphatic sulfonate monooxygenase</fullName>
    </alternativeName>
</protein>
<dbReference type="Proteomes" id="UP000215931">
    <property type="component" value="Unassembled WGS sequence"/>
</dbReference>
<keyword evidence="6 7" id="KW-0503">Monooxygenase</keyword>
<name>A0A271KQT2_9HYPH</name>
<dbReference type="InterPro" id="IPR011251">
    <property type="entry name" value="Luciferase-like_dom"/>
</dbReference>
<evidence type="ECO:0000256" key="7">
    <source>
        <dbReference type="HAMAP-Rule" id="MF_01229"/>
    </source>
</evidence>
<evidence type="ECO:0000256" key="2">
    <source>
        <dbReference type="ARBA" id="ARBA00012113"/>
    </source>
</evidence>
<dbReference type="OrthoDB" id="9814695at2"/>
<organism evidence="9 10">
    <name type="scientific">Mesorhizobium wenxiniae</name>
    <dbReference type="NCBI Taxonomy" id="2014805"/>
    <lineage>
        <taxon>Bacteria</taxon>
        <taxon>Pseudomonadati</taxon>
        <taxon>Pseudomonadota</taxon>
        <taxon>Alphaproteobacteria</taxon>
        <taxon>Hyphomicrobiales</taxon>
        <taxon>Phyllobacteriaceae</taxon>
        <taxon>Mesorhizobium</taxon>
    </lineage>
</organism>
<keyword evidence="4 7" id="KW-0288">FMN</keyword>
<accession>A0A271KQT2</accession>
<comment type="function">
    <text evidence="7">Catalyzes the desulfonation of aliphatic sulfonates.</text>
</comment>
<dbReference type="InterPro" id="IPR050172">
    <property type="entry name" value="SsuD_RutA_monooxygenase"/>
</dbReference>
<evidence type="ECO:0000259" key="8">
    <source>
        <dbReference type="Pfam" id="PF00296"/>
    </source>
</evidence>
<proteinExistence type="inferred from homology"/>
<evidence type="ECO:0000313" key="10">
    <source>
        <dbReference type="Proteomes" id="UP000215931"/>
    </source>
</evidence>
<evidence type="ECO:0000256" key="1">
    <source>
        <dbReference type="ARBA" id="ARBA00007044"/>
    </source>
</evidence>
<comment type="caution">
    <text evidence="9">The sequence shown here is derived from an EMBL/GenBank/DDBJ whole genome shotgun (WGS) entry which is preliminary data.</text>
</comment>
<keyword evidence="3 7" id="KW-0285">Flavoprotein</keyword>
<keyword evidence="10" id="KW-1185">Reference proteome</keyword>
<feature type="domain" description="Luciferase-like" evidence="8">
    <location>
        <begin position="10"/>
        <end position="331"/>
    </location>
</feature>
<dbReference type="NCBIfam" id="TIGR03565">
    <property type="entry name" value="alk_sulf_monoox"/>
    <property type="match status" value="1"/>
</dbReference>
<keyword evidence="5 7" id="KW-0560">Oxidoreductase</keyword>
<dbReference type="GO" id="GO:0046306">
    <property type="term" value="P:alkanesulfonate catabolic process"/>
    <property type="evidence" value="ECO:0007669"/>
    <property type="project" value="TreeGrafter"/>
</dbReference>
<dbReference type="CDD" id="cd01094">
    <property type="entry name" value="Alkanesulfonate_monoxygenase"/>
    <property type="match status" value="1"/>
</dbReference>
<gene>
    <name evidence="7 9" type="primary">ssuD</name>
    <name evidence="9" type="ORF">CIT31_00830</name>
</gene>
<dbReference type="EC" id="1.14.14.5" evidence="2 7"/>
<dbReference type="InterPro" id="IPR019911">
    <property type="entry name" value="Alkanesulphonate_mOase_FMN-dep"/>
</dbReference>
<dbReference type="NCBIfam" id="NF001939">
    <property type="entry name" value="PRK00719.1"/>
    <property type="match status" value="1"/>
</dbReference>
<comment type="similarity">
    <text evidence="1 7">Belongs to the SsuD family.</text>
</comment>